<evidence type="ECO:0000259" key="7">
    <source>
        <dbReference type="Pfam" id="PF10334"/>
    </source>
</evidence>
<evidence type="ECO:0000259" key="8">
    <source>
        <dbReference type="Pfam" id="PF10337"/>
    </source>
</evidence>
<feature type="transmembrane region" description="Helical" evidence="6">
    <location>
        <begin position="63"/>
        <end position="81"/>
    </location>
</feature>
<feature type="region of interest" description="Disordered" evidence="5">
    <location>
        <begin position="414"/>
        <end position="438"/>
    </location>
</feature>
<dbReference type="Pfam" id="PF13515">
    <property type="entry name" value="FUSC_2"/>
    <property type="match status" value="1"/>
</dbReference>
<feature type="transmembrane region" description="Helical" evidence="6">
    <location>
        <begin position="130"/>
        <end position="150"/>
    </location>
</feature>
<dbReference type="Pfam" id="PF10337">
    <property type="entry name" value="ArAE_2_N"/>
    <property type="match status" value="1"/>
</dbReference>
<dbReference type="Pfam" id="PF10334">
    <property type="entry name" value="BRE4"/>
    <property type="match status" value="1"/>
</dbReference>
<dbReference type="GO" id="GO:0016020">
    <property type="term" value="C:membrane"/>
    <property type="evidence" value="ECO:0007669"/>
    <property type="project" value="UniProtKB-SubCell"/>
</dbReference>
<keyword evidence="4 6" id="KW-0472">Membrane</keyword>
<feature type="transmembrane region" description="Helical" evidence="6">
    <location>
        <begin position="668"/>
        <end position="689"/>
    </location>
</feature>
<keyword evidence="2 6" id="KW-0812">Transmembrane</keyword>
<feature type="transmembrane region" description="Helical" evidence="6">
    <location>
        <begin position="646"/>
        <end position="662"/>
    </location>
</feature>
<feature type="transmembrane region" description="Helical" evidence="6">
    <location>
        <begin position="87"/>
        <end position="109"/>
    </location>
</feature>
<evidence type="ECO:0000259" key="9">
    <source>
        <dbReference type="Pfam" id="PF13515"/>
    </source>
</evidence>
<evidence type="ECO:0000313" key="11">
    <source>
        <dbReference type="Proteomes" id="UP000190744"/>
    </source>
</evidence>
<feature type="transmembrane region" description="Helical" evidence="6">
    <location>
        <begin position="195"/>
        <end position="214"/>
    </location>
</feature>
<keyword evidence="3 6" id="KW-1133">Transmembrane helix</keyword>
<dbReference type="InterPro" id="IPR018823">
    <property type="entry name" value="ArAE_2_N"/>
</dbReference>
<comment type="subcellular location">
    <subcellularLocation>
        <location evidence="1">Membrane</location>
        <topology evidence="1">Multi-pass membrane protein</topology>
    </subcellularLocation>
</comment>
<protein>
    <submittedName>
        <fullName evidence="10">MFS transporter</fullName>
    </submittedName>
</protein>
<feature type="transmembrane region" description="Helical" evidence="6">
    <location>
        <begin position="781"/>
        <end position="801"/>
    </location>
</feature>
<proteinExistence type="predicted"/>
<dbReference type="PANTHER" id="PTHR37994:SF4">
    <property type="entry name" value="ER TRANSPORTER 6TM N-TERMINAL DOMAIN-CONTAINING PROTEIN-RELATED"/>
    <property type="match status" value="1"/>
</dbReference>
<feature type="domain" description="Putative ER transporter 6TM N-terminal" evidence="8">
    <location>
        <begin position="22"/>
        <end position="372"/>
    </location>
</feature>
<evidence type="ECO:0000256" key="1">
    <source>
        <dbReference type="ARBA" id="ARBA00004141"/>
    </source>
</evidence>
<feature type="transmembrane region" description="Helical" evidence="6">
    <location>
        <begin position="717"/>
        <end position="736"/>
    </location>
</feature>
<sequence>MVDQKPQASSPGRVKSLLNPLQWWEKLDLDSRSFLMMLKGALAPTITIAIYQSDAISNITTTIGYLSALISVLSQGLMPRAKFMKIMFFDLLATCVSASLCCLAVFCAVKAREHNTPTDASEAVRNGYNSDACAVAAVWLIFMIWGANALRALKPMELQDPMVAFSIFASVTITRAGTFITLSEGLEFISRLLKGFMIGFAIATGVSLLIFPITSRGDVFHDIKEYVSLAEGVLQAQISFAEGSAATGIFSGKRLLRRSRTTMSTRDMQSEGNTNLQSKQKQLQAAMNKLNGLHSKLHADLFYSKEEIAWGKLSPEDLSVMASLFRGLLLPLAGMSMLPEILETIIENEGPRGDDAETDSLDGTGEDALKQSEIQRVVETHHARLVDATELVKLGLAHFLLSLELISAKHLEKQKLPHRGGSPARDEEARGQTLSPLQPDFASHFERDLRIYYSQRKHLPEALASLEAFSASEKYTDQTTPGSKHPILTADPDVRQEFFLILYMSHLQDDLLNATMKLVKFADGKVADGTMQRSRLIFPRQGSIREWFSLRSEKEKEKEDLEGSRQSSHVDPSNVHRASILTGFPDPEHLPPENIWEKGSMVLRTISHIIRSDQSTFGFRVSAAAFSVGILAYLHQTQDFFIRQRCIWAMIVIVIGMSPTSGQTMFGFVARILATTVSLVLSLIVWYIVDGKTAGVIVFLFIANAIAYYPYVKLPQYFGPSVIAIVTLNVIVGYELQVRITSSLLPSACLTHVKVAKLGVTAAESNDQPYYPIYLFGPYKLAAVAAGCAISFFWVIFPYPITAKSQLRKLLGRSLFVLAKFYSAMHSTIELWLAGELGNTNDMSSPAHHLQKSRRTIFKEEMMLLAGLRMHSHFSTFEPPIGGKFPKETYDNIISEIQRILTSMSLMAHTTQNLDALSVESENSGDNSDRPWMAQLAEIALKSADFNSHRITSLLCHLSAAITNAQPLPPYLSTPESFPLARQMQKIDDKLLNISHVEDPFFSAFVALEVLRSVVSFSLQGLLDNMRKLVGELNFDAYPRQNPRHEESAHLLRTSSQEETR</sequence>
<feature type="domain" description="DUF2421" evidence="7">
    <location>
        <begin position="798"/>
        <end position="915"/>
    </location>
</feature>
<evidence type="ECO:0000256" key="5">
    <source>
        <dbReference type="SAM" id="MobiDB-lite"/>
    </source>
</evidence>
<feature type="transmembrane region" description="Helical" evidence="6">
    <location>
        <begin position="162"/>
        <end position="183"/>
    </location>
</feature>
<comment type="caution">
    <text evidence="10">The sequence shown here is derived from an EMBL/GenBank/DDBJ whole genome shotgun (WGS) entry which is preliminary data.</text>
</comment>
<dbReference type="EMBL" id="LJBN01000194">
    <property type="protein sequence ID" value="OOQ83591.1"/>
    <property type="molecule type" value="Genomic_DNA"/>
</dbReference>
<evidence type="ECO:0000256" key="2">
    <source>
        <dbReference type="ARBA" id="ARBA00022692"/>
    </source>
</evidence>
<feature type="transmembrane region" description="Helical" evidence="6">
    <location>
        <begin position="617"/>
        <end position="634"/>
    </location>
</feature>
<evidence type="ECO:0000313" key="10">
    <source>
        <dbReference type="EMBL" id="OOQ83591.1"/>
    </source>
</evidence>
<reference evidence="11" key="1">
    <citation type="submission" date="2015-09" db="EMBL/GenBank/DDBJ databases">
        <authorList>
            <person name="Fill T.P."/>
            <person name="Baretta J.F."/>
            <person name="de Almeida L.G."/>
            <person name="Rocha M."/>
            <person name="de Souza D.H."/>
            <person name="Malavazi I."/>
            <person name="Cerdeira L.T."/>
            <person name="Hong H."/>
            <person name="Samborskyy M."/>
            <person name="de Vasconcelos A.T."/>
            <person name="Leadlay P."/>
            <person name="Rodrigues-Filho E."/>
        </authorList>
    </citation>
    <scope>NUCLEOTIDE SEQUENCE [LARGE SCALE GENOMIC DNA]</scope>
    <source>
        <strain evidence="11">LaBioMMi 136</strain>
    </source>
</reference>
<accession>A0A1S9RE12</accession>
<dbReference type="PANTHER" id="PTHR37994">
    <property type="entry name" value="ARAE_2_N DOMAIN-CONTAINING PROTEIN-RELATED"/>
    <property type="match status" value="1"/>
</dbReference>
<dbReference type="Proteomes" id="UP000190744">
    <property type="component" value="Unassembled WGS sequence"/>
</dbReference>
<feature type="domain" description="Integral membrane bound transporter" evidence="9">
    <location>
        <begin position="633"/>
        <end position="794"/>
    </location>
</feature>
<dbReference type="InterPro" id="IPR049453">
    <property type="entry name" value="Memb_transporter_dom"/>
</dbReference>
<evidence type="ECO:0000256" key="3">
    <source>
        <dbReference type="ARBA" id="ARBA00022989"/>
    </source>
</evidence>
<organism evidence="10 11">
    <name type="scientific">Penicillium brasilianum</name>
    <dbReference type="NCBI Taxonomy" id="104259"/>
    <lineage>
        <taxon>Eukaryota</taxon>
        <taxon>Fungi</taxon>
        <taxon>Dikarya</taxon>
        <taxon>Ascomycota</taxon>
        <taxon>Pezizomycotina</taxon>
        <taxon>Eurotiomycetes</taxon>
        <taxon>Eurotiomycetidae</taxon>
        <taxon>Eurotiales</taxon>
        <taxon>Aspergillaceae</taxon>
        <taxon>Penicillium</taxon>
    </lineage>
</organism>
<gene>
    <name evidence="10" type="ORF">PEBR_35624</name>
</gene>
<dbReference type="AlphaFoldDB" id="A0A1S9RE12"/>
<dbReference type="InterPro" id="IPR018820">
    <property type="entry name" value="BRE4-related_DUF2421"/>
</dbReference>
<name>A0A1S9RE12_PENBI</name>
<evidence type="ECO:0000256" key="4">
    <source>
        <dbReference type="ARBA" id="ARBA00023136"/>
    </source>
</evidence>
<feature type="transmembrane region" description="Helical" evidence="6">
    <location>
        <begin position="694"/>
        <end position="711"/>
    </location>
</feature>
<evidence type="ECO:0000256" key="6">
    <source>
        <dbReference type="SAM" id="Phobius"/>
    </source>
</evidence>